<accession>A0A3M6UD08</accession>
<sequence>MTVHSFQITVTLKLEWNVTVIDKPIPASYTTKVPNGTLLIDIMNKAADSEKQGPFDEYKSTYYSVMGYFITTINGIENDPSAKSYWMINDEQTGASLKCGVSSYVPVNGSTTLFRFTQFPSHSSHGNNANASGSCKSHSNIPVPPSTITVTIGMEWNPDVIKKPIPPPYTTKVARGTTLTEIINKVADKNPEGPFNKYSSTYYGGQGHFITAMNGTKEDSTKDWLWKIYDKATGELLPSFVDKYKPQEGSTTILKFITSMESESSASETLARMGLIVLCISAIVEGLLFFFTSRNTVSSCCVELIFQIDFRILSAYCLLQISIGHQQIIYKNSTLFNYIKNEMALITVTIGIQWDTKIVDKPIPPPYTTKVSQGTFLIDIVKKAANEDVTGPFNKYSTTYYGNLGDLVIAMDGVEQDPARKLYWMIRDKQTGKLIPTGIDQYQPQDGSTTVFSYEETGMSHYERLTRG</sequence>
<dbReference type="PANTHER" id="PTHR10559:SF18">
    <property type="entry name" value="TRANSCOBALAMIN II"/>
    <property type="match status" value="1"/>
</dbReference>
<gene>
    <name evidence="2" type="ORF">pdam_00024620</name>
</gene>
<dbReference type="EMBL" id="RCHS01001799">
    <property type="protein sequence ID" value="RMX51394.1"/>
    <property type="molecule type" value="Genomic_DNA"/>
</dbReference>
<dbReference type="PANTHER" id="PTHR10559">
    <property type="entry name" value="TRANSCOBALAMIN-1/GASTRIC INTRINSIC FACTOR"/>
    <property type="match status" value="1"/>
</dbReference>
<proteinExistence type="predicted"/>
<keyword evidence="3" id="KW-1185">Reference proteome</keyword>
<dbReference type="Pfam" id="PF14478">
    <property type="entry name" value="DUF4430"/>
    <property type="match status" value="1"/>
</dbReference>
<evidence type="ECO:0000313" key="2">
    <source>
        <dbReference type="EMBL" id="RMX51394.1"/>
    </source>
</evidence>
<dbReference type="OrthoDB" id="6084164at2759"/>
<name>A0A3M6UD08_POCDA</name>
<dbReference type="InterPro" id="IPR027954">
    <property type="entry name" value="Transcobalamin-like_C"/>
</dbReference>
<dbReference type="Gene3D" id="2.170.130.30">
    <property type="match status" value="3"/>
</dbReference>
<evidence type="ECO:0000313" key="3">
    <source>
        <dbReference type="Proteomes" id="UP000275408"/>
    </source>
</evidence>
<dbReference type="Proteomes" id="UP000275408">
    <property type="component" value="Unassembled WGS sequence"/>
</dbReference>
<feature type="domain" description="Transcobalamin-like C-terminal" evidence="1">
    <location>
        <begin position="36"/>
        <end position="117"/>
    </location>
</feature>
<comment type="caution">
    <text evidence="2">The sequence shown here is derived from an EMBL/GenBank/DDBJ whole genome shotgun (WGS) entry which is preliminary data.</text>
</comment>
<organism evidence="2 3">
    <name type="scientific">Pocillopora damicornis</name>
    <name type="common">Cauliflower coral</name>
    <name type="synonym">Millepora damicornis</name>
    <dbReference type="NCBI Taxonomy" id="46731"/>
    <lineage>
        <taxon>Eukaryota</taxon>
        <taxon>Metazoa</taxon>
        <taxon>Cnidaria</taxon>
        <taxon>Anthozoa</taxon>
        <taxon>Hexacorallia</taxon>
        <taxon>Scleractinia</taxon>
        <taxon>Astrocoeniina</taxon>
        <taxon>Pocilloporidae</taxon>
        <taxon>Pocillopora</taxon>
    </lineage>
</organism>
<dbReference type="InterPro" id="IPR051588">
    <property type="entry name" value="Cobalamin_Transport"/>
</dbReference>
<reference evidence="2 3" key="1">
    <citation type="journal article" date="2018" name="Sci. Rep.">
        <title>Comparative analysis of the Pocillopora damicornis genome highlights role of immune system in coral evolution.</title>
        <authorList>
            <person name="Cunning R."/>
            <person name="Bay R.A."/>
            <person name="Gillette P."/>
            <person name="Baker A.C."/>
            <person name="Traylor-Knowles N."/>
        </authorList>
    </citation>
    <scope>NUCLEOTIDE SEQUENCE [LARGE SCALE GENOMIC DNA]</scope>
    <source>
        <strain evidence="2">RSMAS</strain>
        <tissue evidence="2">Whole animal</tissue>
    </source>
</reference>
<protein>
    <recommendedName>
        <fullName evidence="1">Transcobalamin-like C-terminal domain-containing protein</fullName>
    </recommendedName>
</protein>
<evidence type="ECO:0000259" key="1">
    <source>
        <dbReference type="Pfam" id="PF14478"/>
    </source>
</evidence>
<dbReference type="AlphaFoldDB" id="A0A3M6UD08"/>